<evidence type="ECO:0000256" key="6">
    <source>
        <dbReference type="ARBA" id="ARBA00023242"/>
    </source>
</evidence>
<dbReference type="PANTHER" id="PTHR31221">
    <property type="entry name" value="WRKY TRANSCRIPTION FACTOR PROTEIN 1-RELATED"/>
    <property type="match status" value="1"/>
</dbReference>
<keyword evidence="3" id="KW-0805">Transcription regulation</keyword>
<dbReference type="EMBL" id="JAMSHJ010000002">
    <property type="protein sequence ID" value="KAI5432646.1"/>
    <property type="molecule type" value="Genomic_DNA"/>
</dbReference>
<feature type="compositionally biased region" description="Polar residues" evidence="7">
    <location>
        <begin position="189"/>
        <end position="198"/>
    </location>
</feature>
<dbReference type="Gramene" id="Psat0s736g0120.1">
    <property type="protein sequence ID" value="Psat0s736g0120.1.cds"/>
    <property type="gene ID" value="Psat0s736g0120"/>
</dbReference>
<protein>
    <recommendedName>
        <fullName evidence="8">WRKY domain-containing protein</fullName>
    </recommendedName>
</protein>
<dbReference type="Gramene" id="PSAT_LOCUS10852_t1">
    <property type="protein sequence ID" value="CAL5190840.1"/>
    <property type="gene ID" value="PSAT_LOCUS10852"/>
</dbReference>
<dbReference type="InterPro" id="IPR036576">
    <property type="entry name" value="WRKY_dom_sf"/>
</dbReference>
<evidence type="ECO:0000256" key="4">
    <source>
        <dbReference type="ARBA" id="ARBA00023125"/>
    </source>
</evidence>
<dbReference type="SMART" id="SM00774">
    <property type="entry name" value="WRKY"/>
    <property type="match status" value="2"/>
</dbReference>
<dbReference type="GO" id="GO:0043565">
    <property type="term" value="F:sequence-specific DNA binding"/>
    <property type="evidence" value="ECO:0007669"/>
    <property type="project" value="InterPro"/>
</dbReference>
<dbReference type="GO" id="GO:0003700">
    <property type="term" value="F:DNA-binding transcription factor activity"/>
    <property type="evidence" value="ECO:0007669"/>
    <property type="project" value="InterPro"/>
</dbReference>
<feature type="region of interest" description="Disordered" evidence="7">
    <location>
        <begin position="353"/>
        <end position="415"/>
    </location>
</feature>
<comment type="subcellular location">
    <subcellularLocation>
        <location evidence="1">Nucleus</location>
    </subcellularLocation>
</comment>
<comment type="caution">
    <text evidence="9">The sequence shown here is derived from an EMBL/GenBank/DDBJ whole genome shotgun (WGS) entry which is preliminary data.</text>
</comment>
<feature type="domain" description="WRKY" evidence="8">
    <location>
        <begin position="89"/>
        <end position="153"/>
    </location>
</feature>
<feature type="region of interest" description="Disordered" evidence="7">
    <location>
        <begin position="1"/>
        <end position="85"/>
    </location>
</feature>
<keyword evidence="10" id="KW-1185">Reference proteome</keyword>
<evidence type="ECO:0000256" key="1">
    <source>
        <dbReference type="ARBA" id="ARBA00004123"/>
    </source>
</evidence>
<dbReference type="Gramene" id="Psat02G0008400-T1">
    <property type="protein sequence ID" value="KAI5432646.1"/>
    <property type="gene ID" value="KIW84_020084"/>
</dbReference>
<dbReference type="Proteomes" id="UP001058974">
    <property type="component" value="Chromosome 2"/>
</dbReference>
<dbReference type="Gene3D" id="2.20.25.80">
    <property type="entry name" value="WRKY domain"/>
    <property type="match status" value="2"/>
</dbReference>
<evidence type="ECO:0000313" key="9">
    <source>
        <dbReference type="EMBL" id="KAI5432646.1"/>
    </source>
</evidence>
<evidence type="ECO:0000256" key="3">
    <source>
        <dbReference type="ARBA" id="ARBA00023015"/>
    </source>
</evidence>
<keyword evidence="6" id="KW-0539">Nucleus</keyword>
<feature type="compositionally biased region" description="Polar residues" evidence="7">
    <location>
        <begin position="63"/>
        <end position="85"/>
    </location>
</feature>
<evidence type="ECO:0000313" key="10">
    <source>
        <dbReference type="Proteomes" id="UP001058974"/>
    </source>
</evidence>
<dbReference type="InterPro" id="IPR003657">
    <property type="entry name" value="WRKY_dom"/>
</dbReference>
<dbReference type="OrthoDB" id="1918969at2759"/>
<keyword evidence="2" id="KW-0677">Repeat</keyword>
<evidence type="ECO:0000256" key="5">
    <source>
        <dbReference type="ARBA" id="ARBA00023163"/>
    </source>
</evidence>
<dbReference type="SUPFAM" id="SSF118290">
    <property type="entry name" value="WRKY DNA-binding domain"/>
    <property type="match status" value="2"/>
</dbReference>
<feature type="region of interest" description="Disordered" evidence="7">
    <location>
        <begin position="170"/>
        <end position="229"/>
    </location>
</feature>
<feature type="compositionally biased region" description="Polar residues" evidence="7">
    <location>
        <begin position="1"/>
        <end position="13"/>
    </location>
</feature>
<dbReference type="PANTHER" id="PTHR31221:SF125">
    <property type="entry name" value="WRKY TRANSCRIPTION FACTOR 1"/>
    <property type="match status" value="1"/>
</dbReference>
<feature type="domain" description="WRKY" evidence="8">
    <location>
        <begin position="244"/>
        <end position="309"/>
    </location>
</feature>
<proteinExistence type="predicted"/>
<evidence type="ECO:0000259" key="8">
    <source>
        <dbReference type="PROSITE" id="PS50811"/>
    </source>
</evidence>
<dbReference type="InterPro" id="IPR044810">
    <property type="entry name" value="WRKY_plant"/>
</dbReference>
<dbReference type="GO" id="GO:0005634">
    <property type="term" value="C:nucleus"/>
    <property type="evidence" value="ECO:0007669"/>
    <property type="project" value="UniProtKB-SubCell"/>
</dbReference>
<feature type="compositionally biased region" description="Low complexity" evidence="7">
    <location>
        <begin position="53"/>
        <end position="62"/>
    </location>
</feature>
<name>A0A9D4Y9J8_PEA</name>
<keyword evidence="5" id="KW-0804">Transcription</keyword>
<reference evidence="9 10" key="1">
    <citation type="journal article" date="2022" name="Nat. Genet.">
        <title>Improved pea reference genome and pan-genome highlight genomic features and evolutionary characteristics.</title>
        <authorList>
            <person name="Yang T."/>
            <person name="Liu R."/>
            <person name="Luo Y."/>
            <person name="Hu S."/>
            <person name="Wang D."/>
            <person name="Wang C."/>
            <person name="Pandey M.K."/>
            <person name="Ge S."/>
            <person name="Xu Q."/>
            <person name="Li N."/>
            <person name="Li G."/>
            <person name="Huang Y."/>
            <person name="Saxena R.K."/>
            <person name="Ji Y."/>
            <person name="Li M."/>
            <person name="Yan X."/>
            <person name="He Y."/>
            <person name="Liu Y."/>
            <person name="Wang X."/>
            <person name="Xiang C."/>
            <person name="Varshney R.K."/>
            <person name="Ding H."/>
            <person name="Gao S."/>
            <person name="Zong X."/>
        </authorList>
    </citation>
    <scope>NUCLEOTIDE SEQUENCE [LARGE SCALE GENOMIC DNA]</scope>
    <source>
        <strain evidence="9 10">cv. Zhongwan 6</strain>
    </source>
</reference>
<feature type="compositionally biased region" description="Basic and acidic residues" evidence="7">
    <location>
        <begin position="385"/>
        <end position="398"/>
    </location>
</feature>
<evidence type="ECO:0000256" key="7">
    <source>
        <dbReference type="SAM" id="MobiDB-lite"/>
    </source>
</evidence>
<dbReference type="PROSITE" id="PS50811">
    <property type="entry name" value="WRKY"/>
    <property type="match status" value="2"/>
</dbReference>
<gene>
    <name evidence="9" type="ORF">KIW84_020084</name>
</gene>
<keyword evidence="4" id="KW-0238">DNA-binding</keyword>
<sequence>MVSSQENADQNGSSDKEKQQVNPQTEIALSQGVDDVPKNESSDSDVNVMANELLPLPDSSPLETQSQSPGTPSNELPPSQSSQRTLAIIREKVTSDGFNWRKYGQKNLKEEGFKRCYYKCSHSNCPAKKKFVMSPDGNFEGYTYTGQHSHLKPQSNTVPPVDPVLPIVEQGPPQSSLADVEGQDKSSVEYESTPQQISPLRYCPPSNASETHDSKRLKKDDSNTHTVGADVSTGESRLVVHTPSESGFVDDGYRWRKYGQKNVKGNENPRNYYRCTSPGCHVKKHVERSSENPTNVISTYEGKHDHKPPTARRLPCNTSKPKHKSGGNTLCVDIVPFQVVVLPNNVFENNLSEEEQQNEDPGTKDDPVSDNTVIREPSTEVPCRSNEHDTVIVSDHDTPNTTSELNKVPEDGASD</sequence>
<feature type="region of interest" description="Disordered" evidence="7">
    <location>
        <begin position="298"/>
        <end position="325"/>
    </location>
</feature>
<evidence type="ECO:0000256" key="2">
    <source>
        <dbReference type="ARBA" id="ARBA00022737"/>
    </source>
</evidence>
<dbReference type="FunFam" id="2.20.25.80:FF:000006">
    <property type="entry name" value="WRKY transcription factor"/>
    <property type="match status" value="1"/>
</dbReference>
<dbReference type="AlphaFoldDB" id="A0A9D4Y9J8"/>
<organism evidence="9 10">
    <name type="scientific">Pisum sativum</name>
    <name type="common">Garden pea</name>
    <name type="synonym">Lathyrus oleraceus</name>
    <dbReference type="NCBI Taxonomy" id="3888"/>
    <lineage>
        <taxon>Eukaryota</taxon>
        <taxon>Viridiplantae</taxon>
        <taxon>Streptophyta</taxon>
        <taxon>Embryophyta</taxon>
        <taxon>Tracheophyta</taxon>
        <taxon>Spermatophyta</taxon>
        <taxon>Magnoliopsida</taxon>
        <taxon>eudicotyledons</taxon>
        <taxon>Gunneridae</taxon>
        <taxon>Pentapetalae</taxon>
        <taxon>rosids</taxon>
        <taxon>fabids</taxon>
        <taxon>Fabales</taxon>
        <taxon>Fabaceae</taxon>
        <taxon>Papilionoideae</taxon>
        <taxon>50 kb inversion clade</taxon>
        <taxon>NPAAA clade</taxon>
        <taxon>Hologalegina</taxon>
        <taxon>IRL clade</taxon>
        <taxon>Fabeae</taxon>
        <taxon>Lathyrus</taxon>
    </lineage>
</organism>
<accession>A0A9D4Y9J8</accession>
<feature type="compositionally biased region" description="Basic and acidic residues" evidence="7">
    <location>
        <begin position="210"/>
        <end position="223"/>
    </location>
</feature>
<dbReference type="Pfam" id="PF03106">
    <property type="entry name" value="WRKY"/>
    <property type="match status" value="2"/>
</dbReference>